<protein>
    <submittedName>
        <fullName evidence="2">Uncharacterized protein</fullName>
    </submittedName>
</protein>
<organism evidence="2 3">
    <name type="scientific">Mycolicibacterium fortuitum subsp. acetamidolyticum</name>
    <dbReference type="NCBI Taxonomy" id="144550"/>
    <lineage>
        <taxon>Bacteria</taxon>
        <taxon>Bacillati</taxon>
        <taxon>Actinomycetota</taxon>
        <taxon>Actinomycetes</taxon>
        <taxon>Mycobacteriales</taxon>
        <taxon>Mycobacteriaceae</taxon>
        <taxon>Mycolicibacterium</taxon>
    </lineage>
</organism>
<comment type="caution">
    <text evidence="2">The sequence shown here is derived from an EMBL/GenBank/DDBJ whole genome shotgun (WGS) entry which is preliminary data.</text>
</comment>
<proteinExistence type="predicted"/>
<feature type="region of interest" description="Disordered" evidence="1">
    <location>
        <begin position="131"/>
        <end position="170"/>
    </location>
</feature>
<reference evidence="3" key="2">
    <citation type="submission" date="2016-02" db="EMBL/GenBank/DDBJ databases">
        <title>Draft genome sequence of five rapidly growing Mycobacterium species.</title>
        <authorList>
            <person name="Katahira K."/>
            <person name="Gotou Y."/>
            <person name="Iida K."/>
            <person name="Ogura Y."/>
            <person name="Hayashi T."/>
        </authorList>
    </citation>
    <scope>NUCLEOTIDE SEQUENCE [LARGE SCALE GENOMIC DNA]</scope>
    <source>
        <strain evidence="3">JCM6368</strain>
    </source>
</reference>
<evidence type="ECO:0000313" key="3">
    <source>
        <dbReference type="Proteomes" id="UP000069705"/>
    </source>
</evidence>
<name>A0A100WN26_MYCFO</name>
<reference evidence="2 3" key="1">
    <citation type="journal article" date="2016" name="Genome Announc.">
        <title>Draft Genome Sequences of Five Rapidly Growing Mycobacterium Species, M. thermoresistibile, M. fortuitum subsp. acetamidolyticum, M. canariasense, M. brisbanense, and M. novocastrense.</title>
        <authorList>
            <person name="Katahira K."/>
            <person name="Ogura Y."/>
            <person name="Gotoh Y."/>
            <person name="Hayashi T."/>
        </authorList>
    </citation>
    <scope>NUCLEOTIDE SEQUENCE [LARGE SCALE GENOMIC DNA]</scope>
    <source>
        <strain evidence="2 3">JCM6368</strain>
    </source>
</reference>
<dbReference type="RefSeq" id="WP_131808978.1">
    <property type="nucleotide sequence ID" value="NZ_BCSZ01000010.1"/>
</dbReference>
<dbReference type="AlphaFoldDB" id="A0A100WN26"/>
<sequence>MTAPGADHLLVPGTWLAEVPRELTIEVVNRINLLIGGLNSVRSRMLLGVDSDGNEPSPDHPRSDITAETAKQALDDLILLRDITSTTIHALAAAAIAGGVERDNTVSWAHYEADDQALIEGIDMVLAGKSGNPEQEEVDEQAPGGPDNTSGSRVVGASEYSGARQNEEKRTGVVVMAQQDPIKDEYRVYYQLRRYRGDEEFDEIGFGNTLGYNSIDDAVAEAVSSMTENRITQNRRARYQREEA</sequence>
<evidence type="ECO:0000313" key="2">
    <source>
        <dbReference type="EMBL" id="GAT00945.1"/>
    </source>
</evidence>
<dbReference type="EMBL" id="BCSZ01000010">
    <property type="protein sequence ID" value="GAT00945.1"/>
    <property type="molecule type" value="Genomic_DNA"/>
</dbReference>
<dbReference type="Proteomes" id="UP000069705">
    <property type="component" value="Unassembled WGS sequence"/>
</dbReference>
<gene>
    <name evidence="2" type="ORF">RMCFA_1059</name>
</gene>
<evidence type="ECO:0000256" key="1">
    <source>
        <dbReference type="SAM" id="MobiDB-lite"/>
    </source>
</evidence>
<accession>A0A100WN26</accession>